<dbReference type="AlphaFoldDB" id="A0A1W0WZ87"/>
<dbReference type="PROSITE" id="PS51787">
    <property type="entry name" value="LON_N"/>
    <property type="match status" value="1"/>
</dbReference>
<evidence type="ECO:0000256" key="3">
    <source>
        <dbReference type="ARBA" id="ARBA00022833"/>
    </source>
</evidence>
<keyword evidence="1" id="KW-0479">Metal-binding</keyword>
<protein>
    <submittedName>
        <fullName evidence="8">LON peptidase N-terminal domain and RING finger protein 3</fullName>
    </submittedName>
</protein>
<dbReference type="GO" id="GO:0061630">
    <property type="term" value="F:ubiquitin protein ligase activity"/>
    <property type="evidence" value="ECO:0007669"/>
    <property type="project" value="TreeGrafter"/>
</dbReference>
<dbReference type="SMART" id="SM00464">
    <property type="entry name" value="LON"/>
    <property type="match status" value="1"/>
</dbReference>
<keyword evidence="2 4" id="KW-0863">Zinc-finger</keyword>
<dbReference type="PANTHER" id="PTHR23327">
    <property type="entry name" value="RING FINGER PROTEIN 127"/>
    <property type="match status" value="1"/>
</dbReference>
<dbReference type="EMBL" id="MTYJ01000030">
    <property type="protein sequence ID" value="OQV20520.1"/>
    <property type="molecule type" value="Genomic_DNA"/>
</dbReference>
<sequence>MTEEKGGTSAFAADVTNSETGSSRSATCSASEARSHRAADRVTEIERTVKTSIPNPYMLAFPASFSTMDSRSSVTKLELKRLLMMGNVKDAFLLTLPDGDVFSESVFEDAIENFVRCFVIFYPRLDLPTLKSVPIAVSGDAVVDLFSCRACGKIVEDPLTLPCPEVSHTVCRGCAAAGSCPVCEHRVPATSLSDRKTTFAIQRLLEALFPEQMAIYGMRKDGNRLLKAGDFAGAVDKYSAALEKDGKDAVLFSNRSHAFLLLKEPTRALADAAQAVSLEPLWAKAYFRKAGALFETGDIVGSLNSVVRVLLIDRDVQAARDLLVKLLFKFLHSSGGGAGAPAVEAVRLSEVTVALDRFGELVEQCRRSLQDLGAIERSVVTKLVVRVDISSEKVEELLTCTLCYRILYQAVTPDCGHSFCKTCLHRVLDFKPRCPECRQDLSSFLATRIFGWSEMIDKCSMLFLPQRYEERIREHAAEIRSLTALSDDEVEVAIFVLTTVWPGIPFFLNVFEPRYRLMIRQATESGSNLFGMCEYTENRLTGGAPFAGVGTMLKITQEVEYSEDGRCFVQTIGQRRFTVLSRGMRDGYHTAKVKFIKDSPIAAERLSAAIALQDEIYSKVHAWVHLRQHDMRTFFEHYGPFPDKADLTVYTVDGPTWIWWTAAVASTLGVQTADTLAETNVETRIRYFDDFVTSEIILHRINALHDFA</sequence>
<feature type="region of interest" description="Disordered" evidence="5">
    <location>
        <begin position="1"/>
        <end position="39"/>
    </location>
</feature>
<dbReference type="InterPro" id="IPR046336">
    <property type="entry name" value="Lon_prtase_N_sf"/>
</dbReference>
<evidence type="ECO:0000259" key="6">
    <source>
        <dbReference type="PROSITE" id="PS50089"/>
    </source>
</evidence>
<organism evidence="8 9">
    <name type="scientific">Hypsibius exemplaris</name>
    <name type="common">Freshwater tardigrade</name>
    <dbReference type="NCBI Taxonomy" id="2072580"/>
    <lineage>
        <taxon>Eukaryota</taxon>
        <taxon>Metazoa</taxon>
        <taxon>Ecdysozoa</taxon>
        <taxon>Tardigrada</taxon>
        <taxon>Eutardigrada</taxon>
        <taxon>Parachela</taxon>
        <taxon>Hypsibioidea</taxon>
        <taxon>Hypsibiidae</taxon>
        <taxon>Hypsibius</taxon>
    </lineage>
</organism>
<dbReference type="InterPro" id="IPR001841">
    <property type="entry name" value="Znf_RING"/>
</dbReference>
<dbReference type="Gene3D" id="3.30.40.10">
    <property type="entry name" value="Zinc/RING finger domain, C3HC4 (zinc finger)"/>
    <property type="match status" value="2"/>
</dbReference>
<dbReference type="Gene3D" id="1.25.40.10">
    <property type="entry name" value="Tetratricopeptide repeat domain"/>
    <property type="match status" value="1"/>
</dbReference>
<evidence type="ECO:0000313" key="9">
    <source>
        <dbReference type="Proteomes" id="UP000192578"/>
    </source>
</evidence>
<evidence type="ECO:0000256" key="1">
    <source>
        <dbReference type="ARBA" id="ARBA00022723"/>
    </source>
</evidence>
<dbReference type="SUPFAM" id="SSF57850">
    <property type="entry name" value="RING/U-box"/>
    <property type="match status" value="2"/>
</dbReference>
<dbReference type="CDD" id="cd16514">
    <property type="entry name" value="RING-HC_LONFs_rpt2"/>
    <property type="match status" value="1"/>
</dbReference>
<dbReference type="PANTHER" id="PTHR23327:SF42">
    <property type="entry name" value="LON PEPTIDASE N-TERMINAL DOMAIN AND RING FINGER PROTEIN C14F5.10C"/>
    <property type="match status" value="1"/>
</dbReference>
<dbReference type="SMART" id="SM00184">
    <property type="entry name" value="RING"/>
    <property type="match status" value="2"/>
</dbReference>
<comment type="caution">
    <text evidence="8">The sequence shown here is derived from an EMBL/GenBank/DDBJ whole genome shotgun (WGS) entry which is preliminary data.</text>
</comment>
<dbReference type="SUPFAM" id="SSF88697">
    <property type="entry name" value="PUA domain-like"/>
    <property type="match status" value="1"/>
</dbReference>
<dbReference type="OrthoDB" id="264917at2759"/>
<dbReference type="InterPro" id="IPR013083">
    <property type="entry name" value="Znf_RING/FYVE/PHD"/>
</dbReference>
<reference evidence="9" key="1">
    <citation type="submission" date="2017-01" db="EMBL/GenBank/DDBJ databases">
        <title>Comparative genomics of anhydrobiosis in the tardigrade Hypsibius dujardini.</title>
        <authorList>
            <person name="Yoshida Y."/>
            <person name="Koutsovoulos G."/>
            <person name="Laetsch D."/>
            <person name="Stevens L."/>
            <person name="Kumar S."/>
            <person name="Horikawa D."/>
            <person name="Ishino K."/>
            <person name="Komine S."/>
            <person name="Tomita M."/>
            <person name="Blaxter M."/>
            <person name="Arakawa K."/>
        </authorList>
    </citation>
    <scope>NUCLEOTIDE SEQUENCE [LARGE SCALE GENOMIC DNA]</scope>
    <source>
        <strain evidence="9">Z151</strain>
    </source>
</reference>
<dbReference type="Proteomes" id="UP000192578">
    <property type="component" value="Unassembled WGS sequence"/>
</dbReference>
<evidence type="ECO:0000256" key="2">
    <source>
        <dbReference type="ARBA" id="ARBA00022771"/>
    </source>
</evidence>
<feature type="domain" description="RING-type" evidence="6">
    <location>
        <begin position="400"/>
        <end position="438"/>
    </location>
</feature>
<gene>
    <name evidence="8" type="ORF">BV898_05564</name>
</gene>
<dbReference type="Gene3D" id="2.30.130.40">
    <property type="entry name" value="LON domain-like"/>
    <property type="match status" value="1"/>
</dbReference>
<proteinExistence type="predicted"/>
<dbReference type="PROSITE" id="PS00518">
    <property type="entry name" value="ZF_RING_1"/>
    <property type="match status" value="1"/>
</dbReference>
<evidence type="ECO:0000256" key="5">
    <source>
        <dbReference type="SAM" id="MobiDB-lite"/>
    </source>
</evidence>
<dbReference type="SUPFAM" id="SSF48452">
    <property type="entry name" value="TPR-like"/>
    <property type="match status" value="1"/>
</dbReference>
<dbReference type="InterPro" id="IPR017907">
    <property type="entry name" value="Znf_RING_CS"/>
</dbReference>
<accession>A0A1W0WZ87</accession>
<dbReference type="InterPro" id="IPR011990">
    <property type="entry name" value="TPR-like_helical_dom_sf"/>
</dbReference>
<evidence type="ECO:0000259" key="7">
    <source>
        <dbReference type="PROSITE" id="PS51787"/>
    </source>
</evidence>
<name>A0A1W0WZ87_HYPEX</name>
<evidence type="ECO:0000313" key="8">
    <source>
        <dbReference type="EMBL" id="OQV20520.1"/>
    </source>
</evidence>
<keyword evidence="3" id="KW-0862">Zinc</keyword>
<dbReference type="PROSITE" id="PS50089">
    <property type="entry name" value="ZF_RING_2"/>
    <property type="match status" value="1"/>
</dbReference>
<feature type="domain" description="Lon N-terminal" evidence="7">
    <location>
        <begin position="482"/>
        <end position="696"/>
    </location>
</feature>
<dbReference type="Pfam" id="PF02190">
    <property type="entry name" value="LON_substr_bdg"/>
    <property type="match status" value="1"/>
</dbReference>
<dbReference type="GO" id="GO:0008270">
    <property type="term" value="F:zinc ion binding"/>
    <property type="evidence" value="ECO:0007669"/>
    <property type="project" value="UniProtKB-KW"/>
</dbReference>
<dbReference type="GO" id="GO:0005737">
    <property type="term" value="C:cytoplasm"/>
    <property type="evidence" value="ECO:0007669"/>
    <property type="project" value="UniProtKB-ARBA"/>
</dbReference>
<keyword evidence="9" id="KW-1185">Reference proteome</keyword>
<feature type="compositionally biased region" description="Polar residues" evidence="5">
    <location>
        <begin position="15"/>
        <end position="32"/>
    </location>
</feature>
<evidence type="ECO:0000256" key="4">
    <source>
        <dbReference type="PROSITE-ProRule" id="PRU00175"/>
    </source>
</evidence>
<dbReference type="InterPro" id="IPR003111">
    <property type="entry name" value="Lon_prtase_N"/>
</dbReference>
<dbReference type="InterPro" id="IPR015947">
    <property type="entry name" value="PUA-like_sf"/>
</dbReference>
<dbReference type="Pfam" id="PF13923">
    <property type="entry name" value="zf-C3HC4_2"/>
    <property type="match status" value="1"/>
</dbReference>